<dbReference type="Proteomes" id="UP001500457">
    <property type="component" value="Unassembled WGS sequence"/>
</dbReference>
<gene>
    <name evidence="1" type="ORF">GCM10023203_21450</name>
</gene>
<reference evidence="2" key="1">
    <citation type="journal article" date="2019" name="Int. J. Syst. Evol. Microbiol.">
        <title>The Global Catalogue of Microorganisms (GCM) 10K type strain sequencing project: providing services to taxonomists for standard genome sequencing and annotation.</title>
        <authorList>
            <consortium name="The Broad Institute Genomics Platform"/>
            <consortium name="The Broad Institute Genome Sequencing Center for Infectious Disease"/>
            <person name="Wu L."/>
            <person name="Ma J."/>
        </authorList>
    </citation>
    <scope>NUCLEOTIDE SEQUENCE [LARGE SCALE GENOMIC DNA]</scope>
    <source>
        <strain evidence="2">JCM 17983</strain>
    </source>
</reference>
<accession>A0ABP9EA40</accession>
<dbReference type="RefSeq" id="WP_274233835.1">
    <property type="nucleotide sequence ID" value="NZ_BAABHQ010000004.1"/>
</dbReference>
<sequence>MNPTNRRPSIGVLVGVLLAVLVVLAVVLFLLAQTQAAPSSPQTNGMIALLAPALL</sequence>
<evidence type="ECO:0000313" key="1">
    <source>
        <dbReference type="EMBL" id="GAA4871662.1"/>
    </source>
</evidence>
<dbReference type="EMBL" id="BAABHQ010000004">
    <property type="protein sequence ID" value="GAA4871662.1"/>
    <property type="molecule type" value="Genomic_DNA"/>
</dbReference>
<comment type="caution">
    <text evidence="1">The sequence shown here is derived from an EMBL/GenBank/DDBJ whole genome shotgun (WGS) entry which is preliminary data.</text>
</comment>
<evidence type="ECO:0000313" key="2">
    <source>
        <dbReference type="Proteomes" id="UP001500457"/>
    </source>
</evidence>
<protein>
    <submittedName>
        <fullName evidence="1">Uncharacterized protein</fullName>
    </submittedName>
</protein>
<proteinExistence type="predicted"/>
<keyword evidence="2" id="KW-1185">Reference proteome</keyword>
<name>A0ABP9EA40_9PSEU</name>
<organism evidence="1 2">
    <name type="scientific">Actinomycetospora straminea</name>
    <dbReference type="NCBI Taxonomy" id="663607"/>
    <lineage>
        <taxon>Bacteria</taxon>
        <taxon>Bacillati</taxon>
        <taxon>Actinomycetota</taxon>
        <taxon>Actinomycetes</taxon>
        <taxon>Pseudonocardiales</taxon>
        <taxon>Pseudonocardiaceae</taxon>
        <taxon>Actinomycetospora</taxon>
    </lineage>
</organism>